<dbReference type="Gene3D" id="3.90.550.10">
    <property type="entry name" value="Spore Coat Polysaccharide Biosynthesis Protein SpsA, Chain A"/>
    <property type="match status" value="1"/>
</dbReference>
<dbReference type="PANTHER" id="PTHR43179">
    <property type="entry name" value="RHAMNOSYLTRANSFERASE WBBL"/>
    <property type="match status" value="1"/>
</dbReference>
<dbReference type="PANTHER" id="PTHR43179:SF12">
    <property type="entry name" value="GALACTOFURANOSYLTRANSFERASE GLFT2"/>
    <property type="match status" value="1"/>
</dbReference>
<evidence type="ECO:0000256" key="4">
    <source>
        <dbReference type="SAM" id="MobiDB-lite"/>
    </source>
</evidence>
<dbReference type="RefSeq" id="WP_107893406.1">
    <property type="nucleotide sequence ID" value="NZ_NHSI01000020.1"/>
</dbReference>
<feature type="region of interest" description="Disordered" evidence="4">
    <location>
        <begin position="776"/>
        <end position="807"/>
    </location>
</feature>
<reference evidence="6 7" key="1">
    <citation type="submission" date="2018-04" db="EMBL/GenBank/DDBJ databases">
        <title>Genomic Encyclopedia of Archaeal and Bacterial Type Strains, Phase II (KMG-II): from individual species to whole genera.</title>
        <authorList>
            <person name="Goeker M."/>
        </authorList>
    </citation>
    <scope>NUCLEOTIDE SEQUENCE [LARGE SCALE GENOMIC DNA]</scope>
    <source>
        <strain evidence="6 7">DSM 18064</strain>
    </source>
</reference>
<evidence type="ECO:0000259" key="5">
    <source>
        <dbReference type="Pfam" id="PF00535"/>
    </source>
</evidence>
<keyword evidence="2" id="KW-0328">Glycosyltransferase</keyword>
<dbReference type="GO" id="GO:0016757">
    <property type="term" value="F:glycosyltransferase activity"/>
    <property type="evidence" value="ECO:0007669"/>
    <property type="project" value="UniProtKB-KW"/>
</dbReference>
<dbReference type="Gene3D" id="3.40.50.2000">
    <property type="entry name" value="Glycogen Phosphorylase B"/>
    <property type="match status" value="1"/>
</dbReference>
<comment type="caution">
    <text evidence="6">The sequence shown here is derived from an EMBL/GenBank/DDBJ whole genome shotgun (WGS) entry which is preliminary data.</text>
</comment>
<dbReference type="SUPFAM" id="SSF53756">
    <property type="entry name" value="UDP-Glycosyltransferase/glycogen phosphorylase"/>
    <property type="match status" value="1"/>
</dbReference>
<dbReference type="OrthoDB" id="9771846at2"/>
<feature type="compositionally biased region" description="Polar residues" evidence="4">
    <location>
        <begin position="796"/>
        <end position="807"/>
    </location>
</feature>
<dbReference type="AlphaFoldDB" id="A0A2T5BPI8"/>
<feature type="compositionally biased region" description="Polar residues" evidence="4">
    <location>
        <begin position="780"/>
        <end position="789"/>
    </location>
</feature>
<dbReference type="Pfam" id="PF00535">
    <property type="entry name" value="Glycos_transf_2"/>
    <property type="match status" value="1"/>
</dbReference>
<evidence type="ECO:0000313" key="6">
    <source>
        <dbReference type="EMBL" id="PTN00874.1"/>
    </source>
</evidence>
<dbReference type="EMBL" id="QAAA01000021">
    <property type="protein sequence ID" value="PTN00874.1"/>
    <property type="molecule type" value="Genomic_DNA"/>
</dbReference>
<evidence type="ECO:0000256" key="1">
    <source>
        <dbReference type="ARBA" id="ARBA00006739"/>
    </source>
</evidence>
<protein>
    <submittedName>
        <fullName evidence="6">GT2 family glycosyltransferase</fullName>
    </submittedName>
</protein>
<evidence type="ECO:0000256" key="3">
    <source>
        <dbReference type="ARBA" id="ARBA00022679"/>
    </source>
</evidence>
<dbReference type="InterPro" id="IPR029044">
    <property type="entry name" value="Nucleotide-diphossugar_trans"/>
</dbReference>
<dbReference type="Proteomes" id="UP000243859">
    <property type="component" value="Unassembled WGS sequence"/>
</dbReference>
<sequence>MLARLAQLFRHYCHAHLSPADPDQPLVAGTKRQAIMTPFRSPGIGPHSPWGQGYLHPARPVLAGWRLRIRQVRLVPGFVKAMVRAAPAGLRWMRHKNPADRARVKSALGLAALPPHLLHPEILSWRKLPQTGGSVTLIVPVYNAFDVLPECLDRLIHHTDLPWRLIVIEDHSTDTRVRPWVRKWIQTQKDRHPGRVFLLETETNIGFVGAANRGLAQALCWDDPVVLVNSDTLVPARWASRLIAPLRRGGNVASVTPMSNDAELGTVPVICRRNDLYPGEADHIDTIARHLNPGVAQATAPTGVGFCMALNPQVLKRFPAFDKSFGPGYGEEVDWCQKVLGATGAQHVYVCNLFVEHRGGHSFGSARKQNLLRRNGARIASRYPGFDAEVQAFLRTDPLRSGRLALALAWADARVCRAGRAVPVYLAHTMGGGAEFYLQDRLRRDLSHHNAAVVLRVGGTHRFELELHSPQGRTTACTDDPELVQKLLGLLSRRHVVYSCAVGDPDPITLPALLLRLASGPAHRLEVLFHDYFPISPAYTLLNADRRFHGLPDPETSDPAHRVLRPGGGRAGLRAWQEAWGHLLAAADCIVTFSEDSRAHTARAYPLWAEKITVIPHRPLAAIPRIPPPPDPVRTIGVLGNIGEPKGAAVLSTLSRRLAHSGEARLVVIGEIDPHWHLAWPSRVHGPYTHAQIGPLTRRYGIARWLIPSIWPETFSYTTQEALATGLPVYCFDLGAQAEAVSHAMSRGAPGGLIPFENGEPDLDALFGAIAREGPLPQARWTQRSSNSRPYRHSRNTPTSNMPRLSP</sequence>
<organism evidence="6 7">
    <name type="scientific">Rhodovulum imhoffii</name>
    <dbReference type="NCBI Taxonomy" id="365340"/>
    <lineage>
        <taxon>Bacteria</taxon>
        <taxon>Pseudomonadati</taxon>
        <taxon>Pseudomonadota</taxon>
        <taxon>Alphaproteobacteria</taxon>
        <taxon>Rhodobacterales</taxon>
        <taxon>Paracoccaceae</taxon>
        <taxon>Rhodovulum</taxon>
    </lineage>
</organism>
<dbReference type="SUPFAM" id="SSF53448">
    <property type="entry name" value="Nucleotide-diphospho-sugar transferases"/>
    <property type="match status" value="1"/>
</dbReference>
<name>A0A2T5BPI8_9RHOB</name>
<gene>
    <name evidence="6" type="ORF">C8N32_12139</name>
</gene>
<dbReference type="InterPro" id="IPR001173">
    <property type="entry name" value="Glyco_trans_2-like"/>
</dbReference>
<comment type="similarity">
    <text evidence="1">Belongs to the glycosyltransferase 2 family.</text>
</comment>
<keyword evidence="7" id="KW-1185">Reference proteome</keyword>
<proteinExistence type="inferred from homology"/>
<keyword evidence="3 6" id="KW-0808">Transferase</keyword>
<evidence type="ECO:0000256" key="2">
    <source>
        <dbReference type="ARBA" id="ARBA00022676"/>
    </source>
</evidence>
<accession>A0A2T5BPI8</accession>
<feature type="domain" description="Glycosyltransferase 2-like" evidence="5">
    <location>
        <begin position="137"/>
        <end position="266"/>
    </location>
</feature>
<evidence type="ECO:0000313" key="7">
    <source>
        <dbReference type="Proteomes" id="UP000243859"/>
    </source>
</evidence>